<evidence type="ECO:0000256" key="6">
    <source>
        <dbReference type="ARBA" id="ARBA00023014"/>
    </source>
</evidence>
<keyword evidence="4" id="KW-0479">Metal-binding</keyword>
<dbReference type="InterPro" id="IPR058240">
    <property type="entry name" value="rSAM_sf"/>
</dbReference>
<dbReference type="InterPro" id="IPR034471">
    <property type="entry name" value="GDGT/MA_synthase"/>
</dbReference>
<evidence type="ECO:0000313" key="9">
    <source>
        <dbReference type="EMBL" id="SFJ14642.1"/>
    </source>
</evidence>
<dbReference type="Pfam" id="PF23545">
    <property type="entry name" value="Zn_ribbon_HMPTM"/>
    <property type="match status" value="1"/>
</dbReference>
<evidence type="ECO:0000256" key="7">
    <source>
        <dbReference type="SAM" id="MobiDB-lite"/>
    </source>
</evidence>
<dbReference type="PANTHER" id="PTHR43306">
    <property type="entry name" value="7,8-DIHYDRO-6-HYDROXYMETHYLPTERIN DIMETHYLTRANSFERASE"/>
    <property type="match status" value="1"/>
</dbReference>
<feature type="region of interest" description="Disordered" evidence="7">
    <location>
        <begin position="1"/>
        <end position="29"/>
    </location>
</feature>
<dbReference type="SFLD" id="SFLDF00385">
    <property type="entry name" value="7_8-dihydro-6-hydroxymethylpte"/>
    <property type="match status" value="1"/>
</dbReference>
<dbReference type="CDD" id="cd01335">
    <property type="entry name" value="Radical_SAM"/>
    <property type="match status" value="1"/>
</dbReference>
<accession>A0A1I3NZX6</accession>
<dbReference type="SFLD" id="SFLDS00029">
    <property type="entry name" value="Radical_SAM"/>
    <property type="match status" value="1"/>
</dbReference>
<dbReference type="PROSITE" id="PS01305">
    <property type="entry name" value="MOAA_NIFB_PQQE"/>
    <property type="match status" value="1"/>
</dbReference>
<evidence type="ECO:0000259" key="8">
    <source>
        <dbReference type="PROSITE" id="PS51918"/>
    </source>
</evidence>
<gene>
    <name evidence="9" type="ORF">SAMN05443661_11576</name>
</gene>
<dbReference type="EMBL" id="FORO01000015">
    <property type="protein sequence ID" value="SFJ14642.1"/>
    <property type="molecule type" value="Genomic_DNA"/>
</dbReference>
<evidence type="ECO:0000256" key="2">
    <source>
        <dbReference type="ARBA" id="ARBA00022485"/>
    </source>
</evidence>
<dbReference type="NCBIfam" id="NF045702">
    <property type="entry name" value="rSAM_GDGT_ether"/>
    <property type="match status" value="1"/>
</dbReference>
<organism evidence="9 10">
    <name type="scientific">Natronobacterium gregoryi</name>
    <dbReference type="NCBI Taxonomy" id="44930"/>
    <lineage>
        <taxon>Archaea</taxon>
        <taxon>Methanobacteriati</taxon>
        <taxon>Methanobacteriota</taxon>
        <taxon>Stenosarchaea group</taxon>
        <taxon>Halobacteria</taxon>
        <taxon>Halobacteriales</taxon>
        <taxon>Natrialbaceae</taxon>
        <taxon>Natronobacterium</taxon>
    </lineage>
</organism>
<evidence type="ECO:0000256" key="3">
    <source>
        <dbReference type="ARBA" id="ARBA00022691"/>
    </source>
</evidence>
<dbReference type="SFLD" id="SFLDG01100">
    <property type="entry name" value="methyltransferase_(Class_D)"/>
    <property type="match status" value="1"/>
</dbReference>
<evidence type="ECO:0000313" key="10">
    <source>
        <dbReference type="Proteomes" id="UP000182829"/>
    </source>
</evidence>
<dbReference type="InterPro" id="IPR034474">
    <property type="entry name" value="Methyltransferase_Class_D"/>
</dbReference>
<dbReference type="InterPro" id="IPR007197">
    <property type="entry name" value="rSAM"/>
</dbReference>
<dbReference type="InterPro" id="IPR013785">
    <property type="entry name" value="Aldolase_TIM"/>
</dbReference>
<evidence type="ECO:0000256" key="5">
    <source>
        <dbReference type="ARBA" id="ARBA00023004"/>
    </source>
</evidence>
<name>A0A1I3NZX6_9EURY</name>
<keyword evidence="3" id="KW-0949">S-adenosyl-L-methionine</keyword>
<dbReference type="GO" id="GO:0008168">
    <property type="term" value="F:methyltransferase activity"/>
    <property type="evidence" value="ECO:0007669"/>
    <property type="project" value="InterPro"/>
</dbReference>
<dbReference type="GO" id="GO:0046872">
    <property type="term" value="F:metal ion binding"/>
    <property type="evidence" value="ECO:0007669"/>
    <property type="project" value="UniProtKB-KW"/>
</dbReference>
<dbReference type="AlphaFoldDB" id="A0A1I3NZX6"/>
<dbReference type="Pfam" id="PF04055">
    <property type="entry name" value="Radical_SAM"/>
    <property type="match status" value="1"/>
</dbReference>
<sequence length="620" mass="69749">MAGEQPSKSGQRIQQNEGRSRQVTVSSRAPLSREDAIDFASRIAPGADRYLKVTGSLCPDCVAADRDDDLLVPMVVYEAADEIRLAKVCDDHGEIRDVYWRDASLYYRARAWDDESDHLGSSHHEPDGVPTCPTDCGLCPAHESHTGLGNVSVTNRCDLSCWYCFFYAREDDPLYEPTKSQIREMAAAMADEEPIGCNAIQLTGGEPTLREDIDEVVETVGEVVDHIQLNTHGATLADDTALAHDLREAGVNTLYTSFDGVDPETNPKNYWEMPDALRACREAQLPVVLVPTVIGGQNDHQLADIIRFAAANIDVVRGVNFQPVSLVGRMPDHQRHAQRVTIPDAIHAIEDGTNGAIPADAWYPVPSVLPVSAFSWLWNERPLYELSAHFACGMATYAYVDEDRLVPITEFVDVDEFLRALEELADEFDAPLGRLQRARVGTRLAYELYRVVDRSAEPDDVHFGRWLLESLRSGTYDGLVEFHRNALFLGMMHFMDPYNYDVDRVERCSVHYGMPDGRVVPFCSYNVLPERYRDVVQEAYAIGVEEWLERDYARAVDADAADVTRLRSETITAREEDQEALREGPGVYGYDVKRRRDLDESARDRIHETYDRALTELEPV</sequence>
<evidence type="ECO:0000256" key="1">
    <source>
        <dbReference type="ARBA" id="ARBA00001966"/>
    </source>
</evidence>
<comment type="cofactor">
    <cofactor evidence="1">
        <name>[4Fe-4S] cluster</name>
        <dbReference type="ChEBI" id="CHEBI:49883"/>
    </cofactor>
</comment>
<dbReference type="Proteomes" id="UP000182829">
    <property type="component" value="Unassembled WGS sequence"/>
</dbReference>
<reference evidence="9 10" key="1">
    <citation type="submission" date="2016-10" db="EMBL/GenBank/DDBJ databases">
        <authorList>
            <person name="de Groot N.N."/>
        </authorList>
    </citation>
    <scope>NUCLEOTIDE SEQUENCE [LARGE SCALE GENOMIC DNA]</scope>
    <source>
        <strain evidence="9 10">SP2</strain>
    </source>
</reference>
<dbReference type="OMA" id="FCAYNLT"/>
<dbReference type="PROSITE" id="PS51918">
    <property type="entry name" value="RADICAL_SAM"/>
    <property type="match status" value="1"/>
</dbReference>
<dbReference type="InterPro" id="IPR000385">
    <property type="entry name" value="MoaA_NifB_PqqE_Fe-S-bd_CS"/>
</dbReference>
<proteinExistence type="predicted"/>
<dbReference type="SFLD" id="SFLDG01067">
    <property type="entry name" value="SPASM/twitch_domain_containing"/>
    <property type="match status" value="1"/>
</dbReference>
<dbReference type="SUPFAM" id="SSF102114">
    <property type="entry name" value="Radical SAM enzymes"/>
    <property type="match status" value="1"/>
</dbReference>
<protein>
    <recommendedName>
        <fullName evidence="8">Radical SAM core domain-containing protein</fullName>
    </recommendedName>
</protein>
<dbReference type="GO" id="GO:0051539">
    <property type="term" value="F:4 iron, 4 sulfur cluster binding"/>
    <property type="evidence" value="ECO:0007669"/>
    <property type="project" value="UniProtKB-KW"/>
</dbReference>
<dbReference type="Gene3D" id="3.20.20.70">
    <property type="entry name" value="Aldolase class I"/>
    <property type="match status" value="1"/>
</dbReference>
<feature type="domain" description="Radical SAM core" evidence="8">
    <location>
        <begin position="143"/>
        <end position="354"/>
    </location>
</feature>
<dbReference type="PANTHER" id="PTHR43306:SF1">
    <property type="entry name" value="7,8-DIHYDRO-6-HYDROXYMETHYLPTERIN DIMETHYLTRANSFERASE"/>
    <property type="match status" value="1"/>
</dbReference>
<keyword evidence="2" id="KW-0004">4Fe-4S</keyword>
<keyword evidence="6" id="KW-0411">Iron-sulfur</keyword>
<evidence type="ECO:0000256" key="4">
    <source>
        <dbReference type="ARBA" id="ARBA00022723"/>
    </source>
</evidence>
<dbReference type="InterPro" id="IPR056488">
    <property type="entry name" value="Zn_ribbon_HMPTM"/>
</dbReference>
<keyword evidence="5" id="KW-0408">Iron</keyword>